<name>A0ABX0HET4_9BACT</name>
<proteinExistence type="predicted"/>
<evidence type="ECO:0000313" key="5">
    <source>
        <dbReference type="EMBL" id="NHE58818.1"/>
    </source>
</evidence>
<dbReference type="EMBL" id="JAANYN010000008">
    <property type="protein sequence ID" value="NHE58818.1"/>
    <property type="molecule type" value="Genomic_DNA"/>
</dbReference>
<evidence type="ECO:0000256" key="1">
    <source>
        <dbReference type="ARBA" id="ARBA00023015"/>
    </source>
</evidence>
<comment type="caution">
    <text evidence="5">The sequence shown here is derived from an EMBL/GenBank/DDBJ whole genome shotgun (WGS) entry which is preliminary data.</text>
</comment>
<organism evidence="5 6">
    <name type="scientific">Cyclobacterium plantarum</name>
    <dbReference type="NCBI Taxonomy" id="2716263"/>
    <lineage>
        <taxon>Bacteria</taxon>
        <taxon>Pseudomonadati</taxon>
        <taxon>Bacteroidota</taxon>
        <taxon>Cytophagia</taxon>
        <taxon>Cytophagales</taxon>
        <taxon>Cyclobacteriaceae</taxon>
        <taxon>Cyclobacterium</taxon>
    </lineage>
</organism>
<dbReference type="Pfam" id="PF00196">
    <property type="entry name" value="GerE"/>
    <property type="match status" value="1"/>
</dbReference>
<dbReference type="PRINTS" id="PR00038">
    <property type="entry name" value="HTHLUXR"/>
</dbReference>
<dbReference type="SMART" id="SM00421">
    <property type="entry name" value="HTH_LUXR"/>
    <property type="match status" value="1"/>
</dbReference>
<sequence>MVSVFDLGKKKFLFHNDSFKNILGYSSEVMEKGGWEFWFQKIKPMELSGIRQLIESLISNPDCLNHIPPRNSYTYHIQDIFQKWYLIQHQVSLLIKSNNDLIISYLYNITHKERIEKVFSGFQLWSQNRNIEISNREREVLHLIGEGFSSKQIADKLYISIHTAISHRKHLIEKFAVKNTAQLIKEASKSDMI</sequence>
<keyword evidence="1" id="KW-0805">Transcription regulation</keyword>
<dbReference type="PROSITE" id="PS50043">
    <property type="entry name" value="HTH_LUXR_2"/>
    <property type="match status" value="1"/>
</dbReference>
<dbReference type="InterPro" id="IPR016032">
    <property type="entry name" value="Sig_transdc_resp-reg_C-effctor"/>
</dbReference>
<reference evidence="5 6" key="1">
    <citation type="submission" date="2020-03" db="EMBL/GenBank/DDBJ databases">
        <title>Cyclobacterium plantarum sp. nov., a marine bacterium isolated from a coastal-marine wetland.</title>
        <authorList>
            <person name="Sanchez-Porro C."/>
            <person name="Ventosa A."/>
            <person name="Amoozegar M."/>
        </authorList>
    </citation>
    <scope>NUCLEOTIDE SEQUENCE [LARGE SCALE GENOMIC DNA]</scope>
    <source>
        <strain evidence="5 6">GBPx2</strain>
    </source>
</reference>
<gene>
    <name evidence="5" type="ORF">G9Q97_18560</name>
</gene>
<keyword evidence="6" id="KW-1185">Reference proteome</keyword>
<evidence type="ECO:0000313" key="6">
    <source>
        <dbReference type="Proteomes" id="UP000649799"/>
    </source>
</evidence>
<evidence type="ECO:0000259" key="4">
    <source>
        <dbReference type="PROSITE" id="PS50043"/>
    </source>
</evidence>
<keyword evidence="3" id="KW-0804">Transcription</keyword>
<dbReference type="Proteomes" id="UP000649799">
    <property type="component" value="Unassembled WGS sequence"/>
</dbReference>
<dbReference type="PANTHER" id="PTHR44688">
    <property type="entry name" value="DNA-BINDING TRANSCRIPTIONAL ACTIVATOR DEVR_DOSR"/>
    <property type="match status" value="1"/>
</dbReference>
<keyword evidence="2" id="KW-0238">DNA-binding</keyword>
<dbReference type="InterPro" id="IPR036388">
    <property type="entry name" value="WH-like_DNA-bd_sf"/>
</dbReference>
<dbReference type="PANTHER" id="PTHR44688:SF16">
    <property type="entry name" value="DNA-BINDING TRANSCRIPTIONAL ACTIVATOR DEVR_DOSR"/>
    <property type="match status" value="1"/>
</dbReference>
<dbReference type="Gene3D" id="1.10.10.10">
    <property type="entry name" value="Winged helix-like DNA-binding domain superfamily/Winged helix DNA-binding domain"/>
    <property type="match status" value="1"/>
</dbReference>
<evidence type="ECO:0000256" key="3">
    <source>
        <dbReference type="ARBA" id="ARBA00023163"/>
    </source>
</evidence>
<dbReference type="SUPFAM" id="SSF46894">
    <property type="entry name" value="C-terminal effector domain of the bipartite response regulators"/>
    <property type="match status" value="1"/>
</dbReference>
<accession>A0ABX0HET4</accession>
<dbReference type="InterPro" id="IPR000792">
    <property type="entry name" value="Tscrpt_reg_LuxR_C"/>
</dbReference>
<dbReference type="CDD" id="cd06170">
    <property type="entry name" value="LuxR_C_like"/>
    <property type="match status" value="1"/>
</dbReference>
<protein>
    <submittedName>
        <fullName evidence="5">Helix-turn-helix transcriptional regulator</fullName>
    </submittedName>
</protein>
<feature type="domain" description="HTH luxR-type" evidence="4">
    <location>
        <begin position="126"/>
        <end position="191"/>
    </location>
</feature>
<evidence type="ECO:0000256" key="2">
    <source>
        <dbReference type="ARBA" id="ARBA00023125"/>
    </source>
</evidence>
<dbReference type="Gene3D" id="3.30.450.20">
    <property type="entry name" value="PAS domain"/>
    <property type="match status" value="1"/>
</dbReference>